<evidence type="ECO:0000256" key="8">
    <source>
        <dbReference type="SAM" id="MobiDB-lite"/>
    </source>
</evidence>
<dbReference type="PRINTS" id="PR00105">
    <property type="entry name" value="C5METTRFRASE"/>
</dbReference>
<dbReference type="GO" id="GO:0003677">
    <property type="term" value="F:DNA binding"/>
    <property type="evidence" value="ECO:0007669"/>
    <property type="project" value="TreeGrafter"/>
</dbReference>
<dbReference type="Gene3D" id="3.40.50.150">
    <property type="entry name" value="Vaccinia Virus protein VP39"/>
    <property type="match status" value="1"/>
</dbReference>
<evidence type="ECO:0000256" key="7">
    <source>
        <dbReference type="RuleBase" id="RU000417"/>
    </source>
</evidence>
<dbReference type="InterPro" id="IPR029063">
    <property type="entry name" value="SAM-dependent_MTases_sf"/>
</dbReference>
<accession>A0A1I0IMJ8</accession>
<reference evidence="10" key="1">
    <citation type="submission" date="2016-10" db="EMBL/GenBank/DDBJ databases">
        <authorList>
            <person name="Varghese N."/>
            <person name="Submissions S."/>
        </authorList>
    </citation>
    <scope>NUCLEOTIDE SEQUENCE [LARGE SCALE GENOMIC DNA]</scope>
    <source>
        <strain evidence="10">DSM 44209</strain>
    </source>
</reference>
<dbReference type="PANTHER" id="PTHR10629">
    <property type="entry name" value="CYTOSINE-SPECIFIC METHYLTRANSFERASE"/>
    <property type="match status" value="1"/>
</dbReference>
<keyword evidence="1 5" id="KW-0489">Methyltransferase</keyword>
<dbReference type="PROSITE" id="PS51679">
    <property type="entry name" value="SAM_MT_C5"/>
    <property type="match status" value="1"/>
</dbReference>
<dbReference type="GO" id="GO:0044027">
    <property type="term" value="P:negative regulation of gene expression via chromosomal CpG island methylation"/>
    <property type="evidence" value="ECO:0007669"/>
    <property type="project" value="TreeGrafter"/>
</dbReference>
<dbReference type="InterPro" id="IPR018117">
    <property type="entry name" value="C5_DNA_meth_AS"/>
</dbReference>
<evidence type="ECO:0000256" key="3">
    <source>
        <dbReference type="ARBA" id="ARBA00022691"/>
    </source>
</evidence>
<dbReference type="PROSITE" id="PS00094">
    <property type="entry name" value="C5_MTASE_1"/>
    <property type="match status" value="1"/>
</dbReference>
<dbReference type="Pfam" id="PF00145">
    <property type="entry name" value="DNA_methylase"/>
    <property type="match status" value="1"/>
</dbReference>
<evidence type="ECO:0000256" key="1">
    <source>
        <dbReference type="ARBA" id="ARBA00022603"/>
    </source>
</evidence>
<dbReference type="Proteomes" id="UP000198507">
    <property type="component" value="Unassembled WGS sequence"/>
</dbReference>
<evidence type="ECO:0000256" key="6">
    <source>
        <dbReference type="RuleBase" id="RU000416"/>
    </source>
</evidence>
<keyword evidence="4" id="KW-0680">Restriction system</keyword>
<sequence length="405" mass="44507">MAWDDEPTDLATEPLVASRIPSTHPLHQPWQLTATERERYRLMAQRSREQSRRAAAGELDRLHEVNVPALDTRDLMPREEPNGLRALSLYSGGGGLDVSFERAGFEHVASYEILEHAAETLARNRPEWEVHGGADGDVHGVKWKDWRGKVDVLHGGPPCQPFSNAGRQQGHLDPRDCWPATVKAIRAIQPIAFVAENVPALASAKFTDYVRDVIVEPLERSRPRYYMHRVLLEAKDFGVPQVRKRVAFVGFRSKKAYDAFRKPAPTHAWNDPDSDLPRTMGVREALGLAQMEEHPDRLAPTIRSGLTGPRFTTSICNSTSAAKSWAALGLWPNGVAVTREAASAFPTDTGAFRLSVADVALIQGFPPTWTWPSAVYQAVGQIGNAVPPPLGWAVAMAVTAALSAS</sequence>
<proteinExistence type="inferred from homology"/>
<evidence type="ECO:0000256" key="5">
    <source>
        <dbReference type="PROSITE-ProRule" id="PRU01016"/>
    </source>
</evidence>
<name>A0A1I0IMJ8_9ACTN</name>
<protein>
    <recommendedName>
        <fullName evidence="7">Cytosine-specific methyltransferase</fullName>
        <ecNumber evidence="7">2.1.1.37</ecNumber>
    </recommendedName>
</protein>
<dbReference type="InterPro" id="IPR001525">
    <property type="entry name" value="C5_MeTfrase"/>
</dbReference>
<dbReference type="SUPFAM" id="SSF53335">
    <property type="entry name" value="S-adenosyl-L-methionine-dependent methyltransferases"/>
    <property type="match status" value="1"/>
</dbReference>
<dbReference type="PANTHER" id="PTHR10629:SF52">
    <property type="entry name" value="DNA (CYTOSINE-5)-METHYLTRANSFERASE 1"/>
    <property type="match status" value="1"/>
</dbReference>
<dbReference type="GO" id="GO:0009307">
    <property type="term" value="P:DNA restriction-modification system"/>
    <property type="evidence" value="ECO:0007669"/>
    <property type="project" value="UniProtKB-KW"/>
</dbReference>
<comment type="catalytic activity">
    <reaction evidence="7">
        <text>a 2'-deoxycytidine in DNA + S-adenosyl-L-methionine = a 5-methyl-2'-deoxycytidine in DNA + S-adenosyl-L-homocysteine + H(+)</text>
        <dbReference type="Rhea" id="RHEA:13681"/>
        <dbReference type="Rhea" id="RHEA-COMP:11369"/>
        <dbReference type="Rhea" id="RHEA-COMP:11370"/>
        <dbReference type="ChEBI" id="CHEBI:15378"/>
        <dbReference type="ChEBI" id="CHEBI:57856"/>
        <dbReference type="ChEBI" id="CHEBI:59789"/>
        <dbReference type="ChEBI" id="CHEBI:85452"/>
        <dbReference type="ChEBI" id="CHEBI:85454"/>
        <dbReference type="EC" id="2.1.1.37"/>
    </reaction>
</comment>
<dbReference type="Gene3D" id="3.90.120.10">
    <property type="entry name" value="DNA Methylase, subunit A, domain 2"/>
    <property type="match status" value="1"/>
</dbReference>
<feature type="active site" evidence="5">
    <location>
        <position position="159"/>
    </location>
</feature>
<keyword evidence="3 5" id="KW-0949">S-adenosyl-L-methionine</keyword>
<organism evidence="9 10">
    <name type="scientific">Geodermatophilus poikilotrophus</name>
    <dbReference type="NCBI Taxonomy" id="1333667"/>
    <lineage>
        <taxon>Bacteria</taxon>
        <taxon>Bacillati</taxon>
        <taxon>Actinomycetota</taxon>
        <taxon>Actinomycetes</taxon>
        <taxon>Geodermatophilales</taxon>
        <taxon>Geodermatophilaceae</taxon>
        <taxon>Geodermatophilus</taxon>
    </lineage>
</organism>
<dbReference type="InterPro" id="IPR031303">
    <property type="entry name" value="C5_meth_CS"/>
</dbReference>
<dbReference type="InterPro" id="IPR050390">
    <property type="entry name" value="C5-Methyltransferase"/>
</dbReference>
<dbReference type="GO" id="GO:0032259">
    <property type="term" value="P:methylation"/>
    <property type="evidence" value="ECO:0007669"/>
    <property type="project" value="UniProtKB-KW"/>
</dbReference>
<feature type="region of interest" description="Disordered" evidence="8">
    <location>
        <begin position="1"/>
        <end position="22"/>
    </location>
</feature>
<dbReference type="PROSITE" id="PS00095">
    <property type="entry name" value="C5_MTASE_2"/>
    <property type="match status" value="1"/>
</dbReference>
<evidence type="ECO:0000313" key="10">
    <source>
        <dbReference type="Proteomes" id="UP000198507"/>
    </source>
</evidence>
<dbReference type="EMBL" id="FOIE01000013">
    <property type="protein sequence ID" value="SET98272.1"/>
    <property type="molecule type" value="Genomic_DNA"/>
</dbReference>
<comment type="similarity">
    <text evidence="5 6">Belongs to the class I-like SAM-binding methyltransferase superfamily. C5-methyltransferase family.</text>
</comment>
<evidence type="ECO:0000313" key="9">
    <source>
        <dbReference type="EMBL" id="SET98272.1"/>
    </source>
</evidence>
<dbReference type="AlphaFoldDB" id="A0A1I0IMJ8"/>
<keyword evidence="2 5" id="KW-0808">Transferase</keyword>
<evidence type="ECO:0000256" key="4">
    <source>
        <dbReference type="ARBA" id="ARBA00022747"/>
    </source>
</evidence>
<evidence type="ECO:0000256" key="2">
    <source>
        <dbReference type="ARBA" id="ARBA00022679"/>
    </source>
</evidence>
<dbReference type="NCBIfam" id="TIGR00675">
    <property type="entry name" value="dcm"/>
    <property type="match status" value="1"/>
</dbReference>
<dbReference type="EC" id="2.1.1.37" evidence="7"/>
<keyword evidence="10" id="KW-1185">Reference proteome</keyword>
<gene>
    <name evidence="9" type="ORF">SAMN04488546_4525</name>
</gene>
<dbReference type="GO" id="GO:0003886">
    <property type="term" value="F:DNA (cytosine-5-)-methyltransferase activity"/>
    <property type="evidence" value="ECO:0007669"/>
    <property type="project" value="UniProtKB-EC"/>
</dbReference>